<organism evidence="8 9">
    <name type="scientific">Conchiformibius steedae</name>
    <dbReference type="NCBI Taxonomy" id="153493"/>
    <lineage>
        <taxon>Bacteria</taxon>
        <taxon>Pseudomonadati</taxon>
        <taxon>Pseudomonadota</taxon>
        <taxon>Betaproteobacteria</taxon>
        <taxon>Neisseriales</taxon>
        <taxon>Neisseriaceae</taxon>
        <taxon>Conchiformibius</taxon>
    </lineage>
</organism>
<dbReference type="RefSeq" id="WP_124794767.1">
    <property type="nucleotide sequence ID" value="NZ_RQYC01000007.1"/>
</dbReference>
<dbReference type="SUPFAM" id="SSF53850">
    <property type="entry name" value="Periplasmic binding protein-like II"/>
    <property type="match status" value="1"/>
</dbReference>
<feature type="binding site" evidence="6">
    <location>
        <position position="184"/>
    </location>
    <ligand>
        <name>molybdate</name>
        <dbReference type="ChEBI" id="CHEBI:36264"/>
    </ligand>
</feature>
<feature type="binding site" evidence="6">
    <location>
        <position position="139"/>
    </location>
    <ligand>
        <name>molybdate</name>
        <dbReference type="ChEBI" id="CHEBI:36264"/>
    </ligand>
</feature>
<dbReference type="Pfam" id="PF13531">
    <property type="entry name" value="SBP_bac_11"/>
    <property type="match status" value="1"/>
</dbReference>
<evidence type="ECO:0000256" key="4">
    <source>
        <dbReference type="ARBA" id="ARBA00022729"/>
    </source>
</evidence>
<dbReference type="Gene3D" id="3.40.190.10">
    <property type="entry name" value="Periplasmic binding protein-like II"/>
    <property type="match status" value="2"/>
</dbReference>
<keyword evidence="3 6" id="KW-0479">Metal-binding</keyword>
<evidence type="ECO:0000313" key="8">
    <source>
        <dbReference type="EMBL" id="RRD90193.1"/>
    </source>
</evidence>
<feature type="binding site" evidence="6">
    <location>
        <position position="166"/>
    </location>
    <ligand>
        <name>molybdate</name>
        <dbReference type="ChEBI" id="CHEBI:36264"/>
    </ligand>
</feature>
<sequence>MKKIIALCVLLCVALPVAAAEITVSAAASLRDAFAEMAVDYQTLYPDAKVKLNTGASGTLLRQLLHGAPVDVLATADEATMRRAVAAGAVRADSRVVFAGNALVLVLPQSSPHKGFAPADLRQAGVRRIAVGQPDSVPAGAYAKAFLLKQGLWADVQAKLVYAQNVRQALAYVSRGEADAGLVYRTDALSARGKVRVAAALAGEPVRYPAAVSSRSRQPAEARRFVGYLQSARAQGILQKYGFSKP</sequence>
<keyword evidence="4 7" id="KW-0732">Signal</keyword>
<comment type="similarity">
    <text evidence="1">Belongs to the bacterial solute-binding protein ModA family.</text>
</comment>
<evidence type="ECO:0000256" key="1">
    <source>
        <dbReference type="ARBA" id="ARBA00009175"/>
    </source>
</evidence>
<dbReference type="GO" id="GO:0015689">
    <property type="term" value="P:molybdate ion transport"/>
    <property type="evidence" value="ECO:0007669"/>
    <property type="project" value="InterPro"/>
</dbReference>
<evidence type="ECO:0000256" key="2">
    <source>
        <dbReference type="ARBA" id="ARBA00022505"/>
    </source>
</evidence>
<dbReference type="PANTHER" id="PTHR30632:SF0">
    <property type="entry name" value="SULFATE-BINDING PROTEIN"/>
    <property type="match status" value="1"/>
</dbReference>
<dbReference type="FunFam" id="3.40.190.10:FF:000035">
    <property type="entry name" value="Molybdate ABC transporter substrate-binding protein"/>
    <property type="match status" value="1"/>
</dbReference>
<comment type="caution">
    <text evidence="8">The sequence shown here is derived from an EMBL/GenBank/DDBJ whole genome shotgun (WGS) entry which is preliminary data.</text>
</comment>
<evidence type="ECO:0000256" key="5">
    <source>
        <dbReference type="ARBA" id="ARBA00062515"/>
    </source>
</evidence>
<feature type="binding site" evidence="6">
    <location>
        <position position="29"/>
    </location>
    <ligand>
        <name>molybdate</name>
        <dbReference type="ChEBI" id="CHEBI:36264"/>
    </ligand>
</feature>
<evidence type="ECO:0000256" key="7">
    <source>
        <dbReference type="SAM" id="SignalP"/>
    </source>
</evidence>
<comment type="subunit">
    <text evidence="5">The complex is composed of two ATP-binding proteins (ModC), two transmembrane proteins (ModB) and a solute-binding protein (ModA).</text>
</comment>
<dbReference type="Proteomes" id="UP000269923">
    <property type="component" value="Unassembled WGS sequence"/>
</dbReference>
<dbReference type="AlphaFoldDB" id="A0A3P2A998"/>
<dbReference type="InterPro" id="IPR050682">
    <property type="entry name" value="ModA/WtpA"/>
</dbReference>
<protein>
    <submittedName>
        <fullName evidence="8">Molybdate ABC transporter substrate-binding protein</fullName>
    </submittedName>
</protein>
<dbReference type="GO" id="GO:1901359">
    <property type="term" value="F:tungstate binding"/>
    <property type="evidence" value="ECO:0007669"/>
    <property type="project" value="UniProtKB-ARBA"/>
</dbReference>
<evidence type="ECO:0000256" key="6">
    <source>
        <dbReference type="PIRSR" id="PIRSR004846-1"/>
    </source>
</evidence>
<keyword evidence="2 6" id="KW-0500">Molybdenum</keyword>
<reference evidence="8 9" key="1">
    <citation type="submission" date="2018-11" db="EMBL/GenBank/DDBJ databases">
        <title>Genomes From Bacteria Associated with the Canine Oral Cavity: a Test Case for Automated Genome-Based Taxonomic Assignment.</title>
        <authorList>
            <person name="Coil D.A."/>
            <person name="Jospin G."/>
            <person name="Darling A.E."/>
            <person name="Wallis C."/>
            <person name="Davis I.J."/>
            <person name="Harris S."/>
            <person name="Eisen J.A."/>
            <person name="Holcombe L.J."/>
            <person name="O'Flynn C."/>
        </authorList>
    </citation>
    <scope>NUCLEOTIDE SEQUENCE [LARGE SCALE GENOMIC DNA]</scope>
    <source>
        <strain evidence="8 9">COT-280</strain>
    </source>
</reference>
<name>A0A3P2A998_9NEIS</name>
<dbReference type="NCBIfam" id="TIGR01256">
    <property type="entry name" value="modA"/>
    <property type="match status" value="1"/>
</dbReference>
<dbReference type="EMBL" id="RQYC01000007">
    <property type="protein sequence ID" value="RRD90193.1"/>
    <property type="molecule type" value="Genomic_DNA"/>
</dbReference>
<dbReference type="STRING" id="1121352.GCA_000620925_01361"/>
<dbReference type="PANTHER" id="PTHR30632">
    <property type="entry name" value="MOLYBDATE-BINDING PERIPLASMIC PROTEIN"/>
    <property type="match status" value="1"/>
</dbReference>
<feature type="signal peptide" evidence="7">
    <location>
        <begin position="1"/>
        <end position="19"/>
    </location>
</feature>
<evidence type="ECO:0000256" key="3">
    <source>
        <dbReference type="ARBA" id="ARBA00022723"/>
    </source>
</evidence>
<feature type="chain" id="PRO_5018064250" evidence="7">
    <location>
        <begin position="20"/>
        <end position="246"/>
    </location>
</feature>
<dbReference type="PIRSF" id="PIRSF004846">
    <property type="entry name" value="ModA"/>
    <property type="match status" value="1"/>
</dbReference>
<feature type="binding site" evidence="6">
    <location>
        <position position="57"/>
    </location>
    <ligand>
        <name>molybdate</name>
        <dbReference type="ChEBI" id="CHEBI:36264"/>
    </ligand>
</feature>
<dbReference type="OrthoDB" id="9785015at2"/>
<proteinExistence type="inferred from homology"/>
<gene>
    <name evidence="8" type="primary">modA</name>
    <name evidence="8" type="ORF">EII21_06045</name>
</gene>
<dbReference type="GO" id="GO:0030973">
    <property type="term" value="F:molybdate ion binding"/>
    <property type="evidence" value="ECO:0007669"/>
    <property type="project" value="UniProtKB-ARBA"/>
</dbReference>
<evidence type="ECO:0000313" key="9">
    <source>
        <dbReference type="Proteomes" id="UP000269923"/>
    </source>
</evidence>
<accession>A0A3P2A998</accession>
<keyword evidence="9" id="KW-1185">Reference proteome</keyword>
<dbReference type="InterPro" id="IPR005950">
    <property type="entry name" value="ModA"/>
</dbReference>
<dbReference type="GO" id="GO:0046872">
    <property type="term" value="F:metal ion binding"/>
    <property type="evidence" value="ECO:0007669"/>
    <property type="project" value="UniProtKB-KW"/>
</dbReference>